<sequence>MAIEEGRGGGNEGFSTSKNCQPWNLSVSDYDEMWLVKKPALPRPPPSRCNNPLEIVMESTDPLPKATVLQATQSKKRGRGEGCSRDGNGKESGGSGDRHRLTERVRSKKLRNMFEELHTLHPKLPPKVDNATIVGEAVCKIERLQGKLRKLERLQGLATSSSEAPLSSSTAFPSSISKNPSSREAFLGAGKGSSSNSGVAVEATNIVNSSVNVFSVSPDPVAFRTWGSGNVVLNVYGHGAQLSVCSQNKSGVFSTICYVLEKHNIELMTAHLSANTRRVASDQSKTTEATAQVEEIYMQAAMELASLI</sequence>
<gene>
    <name evidence="8" type="ORF">Dsin_027123</name>
</gene>
<evidence type="ECO:0000313" key="9">
    <source>
        <dbReference type="Proteomes" id="UP001281410"/>
    </source>
</evidence>
<feature type="region of interest" description="Disordered" evidence="6">
    <location>
        <begin position="1"/>
        <end position="23"/>
    </location>
</feature>
<evidence type="ECO:0000259" key="7">
    <source>
        <dbReference type="PROSITE" id="PS50888"/>
    </source>
</evidence>
<dbReference type="GO" id="GO:0003700">
    <property type="term" value="F:DNA-binding transcription factor activity"/>
    <property type="evidence" value="ECO:0007669"/>
    <property type="project" value="InterPro"/>
</dbReference>
<dbReference type="GO" id="GO:0005634">
    <property type="term" value="C:nucleus"/>
    <property type="evidence" value="ECO:0007669"/>
    <property type="project" value="UniProtKB-SubCell"/>
</dbReference>
<evidence type="ECO:0000313" key="8">
    <source>
        <dbReference type="EMBL" id="KAK3195813.1"/>
    </source>
</evidence>
<keyword evidence="5" id="KW-0539">Nucleus</keyword>
<feature type="region of interest" description="Disordered" evidence="6">
    <location>
        <begin position="58"/>
        <end position="103"/>
    </location>
</feature>
<keyword evidence="3" id="KW-0238">DNA-binding</keyword>
<feature type="compositionally biased region" description="Basic and acidic residues" evidence="6">
    <location>
        <begin position="79"/>
        <end position="89"/>
    </location>
</feature>
<dbReference type="InterPro" id="IPR044278">
    <property type="entry name" value="BHLH95-like"/>
</dbReference>
<dbReference type="GO" id="GO:0046983">
    <property type="term" value="F:protein dimerization activity"/>
    <property type="evidence" value="ECO:0007669"/>
    <property type="project" value="InterPro"/>
</dbReference>
<reference evidence="8" key="1">
    <citation type="journal article" date="2023" name="Plant J.">
        <title>Genome sequences and population genomics provide insights into the demographic history, inbreeding, and mutation load of two 'living fossil' tree species of Dipteronia.</title>
        <authorList>
            <person name="Feng Y."/>
            <person name="Comes H.P."/>
            <person name="Chen J."/>
            <person name="Zhu S."/>
            <person name="Lu R."/>
            <person name="Zhang X."/>
            <person name="Li P."/>
            <person name="Qiu J."/>
            <person name="Olsen K.M."/>
            <person name="Qiu Y."/>
        </authorList>
    </citation>
    <scope>NUCLEOTIDE SEQUENCE</scope>
    <source>
        <strain evidence="8">NBL</strain>
    </source>
</reference>
<evidence type="ECO:0000256" key="4">
    <source>
        <dbReference type="ARBA" id="ARBA00023163"/>
    </source>
</evidence>
<dbReference type="SUPFAM" id="SSF47459">
    <property type="entry name" value="HLH, helix-loop-helix DNA-binding domain"/>
    <property type="match status" value="1"/>
</dbReference>
<accession>A0AAE0DYP0</accession>
<keyword evidence="2" id="KW-0805">Transcription regulation</keyword>
<feature type="domain" description="BHLH" evidence="7">
    <location>
        <begin position="94"/>
        <end position="144"/>
    </location>
</feature>
<dbReference type="AlphaFoldDB" id="A0AAE0DYP0"/>
<dbReference type="CDD" id="cd11393">
    <property type="entry name" value="bHLH_AtbHLH_like"/>
    <property type="match status" value="1"/>
</dbReference>
<evidence type="ECO:0000256" key="5">
    <source>
        <dbReference type="ARBA" id="ARBA00023242"/>
    </source>
</evidence>
<organism evidence="8 9">
    <name type="scientific">Dipteronia sinensis</name>
    <dbReference type="NCBI Taxonomy" id="43782"/>
    <lineage>
        <taxon>Eukaryota</taxon>
        <taxon>Viridiplantae</taxon>
        <taxon>Streptophyta</taxon>
        <taxon>Embryophyta</taxon>
        <taxon>Tracheophyta</taxon>
        <taxon>Spermatophyta</taxon>
        <taxon>Magnoliopsida</taxon>
        <taxon>eudicotyledons</taxon>
        <taxon>Gunneridae</taxon>
        <taxon>Pentapetalae</taxon>
        <taxon>rosids</taxon>
        <taxon>malvids</taxon>
        <taxon>Sapindales</taxon>
        <taxon>Sapindaceae</taxon>
        <taxon>Hippocastanoideae</taxon>
        <taxon>Acereae</taxon>
        <taxon>Dipteronia</taxon>
    </lineage>
</organism>
<feature type="region of interest" description="Disordered" evidence="6">
    <location>
        <begin position="159"/>
        <end position="179"/>
    </location>
</feature>
<dbReference type="PANTHER" id="PTHR46772">
    <property type="entry name" value="BHLH DOMAIN-CONTAINING PROTEIN"/>
    <property type="match status" value="1"/>
</dbReference>
<dbReference type="GO" id="GO:0003677">
    <property type="term" value="F:DNA binding"/>
    <property type="evidence" value="ECO:0007669"/>
    <property type="project" value="UniProtKB-KW"/>
</dbReference>
<dbReference type="Gene3D" id="4.10.280.10">
    <property type="entry name" value="Helix-loop-helix DNA-binding domain"/>
    <property type="match status" value="1"/>
</dbReference>
<protein>
    <recommendedName>
        <fullName evidence="7">BHLH domain-containing protein</fullName>
    </recommendedName>
</protein>
<dbReference type="PANTHER" id="PTHR46772:SF8">
    <property type="entry name" value="TRANSCRIPTION FACTOR BHLH95"/>
    <property type="match status" value="1"/>
</dbReference>
<evidence type="ECO:0000256" key="2">
    <source>
        <dbReference type="ARBA" id="ARBA00023015"/>
    </source>
</evidence>
<dbReference type="InterPro" id="IPR036638">
    <property type="entry name" value="HLH_DNA-bd_sf"/>
</dbReference>
<dbReference type="Proteomes" id="UP001281410">
    <property type="component" value="Unassembled WGS sequence"/>
</dbReference>
<dbReference type="EMBL" id="JANJYJ010000008">
    <property type="protein sequence ID" value="KAK3195813.1"/>
    <property type="molecule type" value="Genomic_DNA"/>
</dbReference>
<comment type="subcellular location">
    <subcellularLocation>
        <location evidence="1">Nucleus</location>
    </subcellularLocation>
</comment>
<dbReference type="InterPro" id="IPR011598">
    <property type="entry name" value="bHLH_dom"/>
</dbReference>
<dbReference type="InterPro" id="IPR045239">
    <property type="entry name" value="bHLH95_bHLH"/>
</dbReference>
<feature type="compositionally biased region" description="Polar residues" evidence="6">
    <location>
        <begin position="13"/>
        <end position="23"/>
    </location>
</feature>
<comment type="caution">
    <text evidence="8">The sequence shown here is derived from an EMBL/GenBank/DDBJ whole genome shotgun (WGS) entry which is preliminary data.</text>
</comment>
<keyword evidence="9" id="KW-1185">Reference proteome</keyword>
<dbReference type="GO" id="GO:0009960">
    <property type="term" value="P:endosperm development"/>
    <property type="evidence" value="ECO:0007669"/>
    <property type="project" value="InterPro"/>
</dbReference>
<proteinExistence type="predicted"/>
<name>A0AAE0DYP0_9ROSI</name>
<evidence type="ECO:0000256" key="3">
    <source>
        <dbReference type="ARBA" id="ARBA00023125"/>
    </source>
</evidence>
<feature type="compositionally biased region" description="Low complexity" evidence="6">
    <location>
        <begin position="159"/>
        <end position="171"/>
    </location>
</feature>
<evidence type="ECO:0000256" key="1">
    <source>
        <dbReference type="ARBA" id="ARBA00004123"/>
    </source>
</evidence>
<keyword evidence="4" id="KW-0804">Transcription</keyword>
<dbReference type="PROSITE" id="PS50888">
    <property type="entry name" value="BHLH"/>
    <property type="match status" value="1"/>
</dbReference>
<evidence type="ECO:0000256" key="6">
    <source>
        <dbReference type="SAM" id="MobiDB-lite"/>
    </source>
</evidence>
<dbReference type="Pfam" id="PF00010">
    <property type="entry name" value="HLH"/>
    <property type="match status" value="1"/>
</dbReference>